<reference evidence="8 9" key="1">
    <citation type="submission" date="2019-11" db="EMBL/GenBank/DDBJ databases">
        <title>Whole-genome sequence of a the green, strictly anaerobic photosynthetic bacterium Heliobacillus mobilis DSM 6151.</title>
        <authorList>
            <person name="Kyndt J.A."/>
            <person name="Meyer T.E."/>
        </authorList>
    </citation>
    <scope>NUCLEOTIDE SEQUENCE [LARGE SCALE GENOMIC DNA]</scope>
    <source>
        <strain evidence="8 9">DSM 6151</strain>
    </source>
</reference>
<dbReference type="InterPro" id="IPR029052">
    <property type="entry name" value="Metallo-depent_PP-like"/>
</dbReference>
<comment type="similarity">
    <text evidence="5">Belongs to the YmdB-like family.</text>
</comment>
<dbReference type="FunFam" id="3.60.21.10:FF:000016">
    <property type="entry name" value="Putative metallophosphoesterase"/>
    <property type="match status" value="1"/>
</dbReference>
<dbReference type="GO" id="GO:0004113">
    <property type="term" value="F:2',3'-cyclic-nucleotide 3'-phosphodiesterase activity"/>
    <property type="evidence" value="ECO:0007669"/>
    <property type="project" value="TreeGrafter"/>
</dbReference>
<dbReference type="SUPFAM" id="SSF56300">
    <property type="entry name" value="Metallo-dependent phosphatases"/>
    <property type="match status" value="1"/>
</dbReference>
<evidence type="ECO:0000256" key="5">
    <source>
        <dbReference type="ARBA" id="ARBA00061401"/>
    </source>
</evidence>
<protein>
    <submittedName>
        <fullName evidence="8">TIGR00282 family metallophosphoesterase</fullName>
    </submittedName>
</protein>
<keyword evidence="3" id="KW-0378">Hydrolase</keyword>
<feature type="active site" description="Proton donor" evidence="6">
    <location>
        <position position="68"/>
    </location>
</feature>
<comment type="cofactor">
    <cofactor evidence="1">
        <name>Fe(3+)</name>
        <dbReference type="ChEBI" id="CHEBI:29034"/>
    </cofactor>
</comment>
<feature type="binding site" evidence="7">
    <location>
        <position position="176"/>
    </location>
    <ligand>
        <name>Fe cation</name>
        <dbReference type="ChEBI" id="CHEBI:24875"/>
        <label>2</label>
    </ligand>
</feature>
<name>A0A6I3SMP4_HELMO</name>
<feature type="binding site" evidence="7">
    <location>
        <position position="40"/>
    </location>
    <ligand>
        <name>Fe cation</name>
        <dbReference type="ChEBI" id="CHEBI:24875"/>
        <label>1</label>
    </ligand>
</feature>
<evidence type="ECO:0000313" key="8">
    <source>
        <dbReference type="EMBL" id="MTV50250.1"/>
    </source>
</evidence>
<dbReference type="InterPro" id="IPR005235">
    <property type="entry name" value="YmdB-like"/>
</dbReference>
<dbReference type="RefSeq" id="WP_155477337.1">
    <property type="nucleotide sequence ID" value="NZ_WNKU01000021.1"/>
</dbReference>
<proteinExistence type="inferred from homology"/>
<gene>
    <name evidence="8" type="ORF">GJ688_14835</name>
</gene>
<keyword evidence="2 7" id="KW-0479">Metal-binding</keyword>
<evidence type="ECO:0000256" key="2">
    <source>
        <dbReference type="ARBA" id="ARBA00022723"/>
    </source>
</evidence>
<dbReference type="OrthoDB" id="9801109at2"/>
<dbReference type="CDD" id="cd07382">
    <property type="entry name" value="MPP_DR1281"/>
    <property type="match status" value="1"/>
</dbReference>
<dbReference type="PANTHER" id="PTHR36303:SF1">
    <property type="entry name" value="2',3'-CYCLIC-NUCLEOTIDE 2'-PHOSPHODIESTERASE"/>
    <property type="match status" value="1"/>
</dbReference>
<organism evidence="8 9">
    <name type="scientific">Heliobacterium mobile</name>
    <name type="common">Heliobacillus mobilis</name>
    <dbReference type="NCBI Taxonomy" id="28064"/>
    <lineage>
        <taxon>Bacteria</taxon>
        <taxon>Bacillati</taxon>
        <taxon>Bacillota</taxon>
        <taxon>Clostridia</taxon>
        <taxon>Eubacteriales</taxon>
        <taxon>Heliobacteriaceae</taxon>
        <taxon>Heliobacterium</taxon>
    </lineage>
</organism>
<evidence type="ECO:0000256" key="3">
    <source>
        <dbReference type="ARBA" id="ARBA00022801"/>
    </source>
</evidence>
<evidence type="ECO:0000256" key="7">
    <source>
        <dbReference type="PIRSR" id="PIRSR004789-51"/>
    </source>
</evidence>
<feature type="binding site" evidence="7">
    <location>
        <position position="151"/>
    </location>
    <ligand>
        <name>Fe cation</name>
        <dbReference type="ChEBI" id="CHEBI:24875"/>
        <label>2</label>
    </ligand>
</feature>
<feature type="binding site" evidence="7">
    <location>
        <position position="8"/>
    </location>
    <ligand>
        <name>Fe cation</name>
        <dbReference type="ChEBI" id="CHEBI:24875"/>
        <label>1</label>
    </ligand>
</feature>
<feature type="binding site" evidence="7">
    <location>
        <position position="67"/>
    </location>
    <ligand>
        <name>Fe cation</name>
        <dbReference type="ChEBI" id="CHEBI:24875"/>
        <label>2</label>
    </ligand>
</feature>
<dbReference type="Pfam" id="PF13277">
    <property type="entry name" value="YmdB"/>
    <property type="match status" value="1"/>
</dbReference>
<sequence>MRILFIGDIVGRPGRRAIELILPKLIKEQSIDFVIANGENAAGGNGITREITYELFDRGVHVLTMGNHVWDKREIFDFIDSESRLIRPANYPMGTPGRGWGLFTLPNGKKLAVANFCGRVFLDNLDCPFNGVGPILESLRGQADYVFVDFHAEATSEKVAFGWHLAGRAAAMVGTHTHVQTADERVLPGGTAYISDAGMTGPRDSVLGVKKEAILRKFITGLPVRFETAAGPLQLNGVIISLGDNGTATAIERVNVIVDP</sequence>
<dbReference type="PANTHER" id="PTHR36303">
    <property type="entry name" value="2',3'-CYCLIC-NUCLEOTIDE 2'-PHOSPHODIESTERASE"/>
    <property type="match status" value="1"/>
</dbReference>
<evidence type="ECO:0000313" key="9">
    <source>
        <dbReference type="Proteomes" id="UP000430670"/>
    </source>
</evidence>
<dbReference type="PIRSF" id="PIRSF004789">
    <property type="entry name" value="DR1281"/>
    <property type="match status" value="1"/>
</dbReference>
<feature type="binding site" evidence="7">
    <location>
        <position position="39"/>
    </location>
    <ligand>
        <name>Fe cation</name>
        <dbReference type="ChEBI" id="CHEBI:24875"/>
        <label>1</label>
    </ligand>
</feature>
<evidence type="ECO:0000256" key="6">
    <source>
        <dbReference type="PIRSR" id="PIRSR004789-50"/>
    </source>
</evidence>
<feature type="binding site" evidence="7">
    <location>
        <position position="178"/>
    </location>
    <ligand>
        <name>Fe cation</name>
        <dbReference type="ChEBI" id="CHEBI:24875"/>
        <label>1</label>
    </ligand>
</feature>
<dbReference type="AlphaFoldDB" id="A0A6I3SMP4"/>
<evidence type="ECO:0000256" key="1">
    <source>
        <dbReference type="ARBA" id="ARBA00001965"/>
    </source>
</evidence>
<comment type="caution">
    <text evidence="8">The sequence shown here is derived from an EMBL/GenBank/DDBJ whole genome shotgun (WGS) entry which is preliminary data.</text>
</comment>
<dbReference type="GO" id="GO:0046872">
    <property type="term" value="F:metal ion binding"/>
    <property type="evidence" value="ECO:0007669"/>
    <property type="project" value="UniProtKB-KW"/>
</dbReference>
<feature type="binding site" evidence="7">
    <location>
        <position position="39"/>
    </location>
    <ligand>
        <name>Fe cation</name>
        <dbReference type="ChEBI" id="CHEBI:24875"/>
        <label>2</label>
    </ligand>
</feature>
<dbReference type="NCBIfam" id="TIGR00282">
    <property type="entry name" value="TIGR00282 family metallophosphoesterase"/>
    <property type="match status" value="1"/>
</dbReference>
<evidence type="ECO:0000256" key="4">
    <source>
        <dbReference type="ARBA" id="ARBA00023004"/>
    </source>
</evidence>
<keyword evidence="9" id="KW-1185">Reference proteome</keyword>
<accession>A0A6I3SMP4</accession>
<dbReference type="EMBL" id="WNKU01000021">
    <property type="protein sequence ID" value="MTV50250.1"/>
    <property type="molecule type" value="Genomic_DNA"/>
</dbReference>
<keyword evidence="4" id="KW-0408">Iron</keyword>
<dbReference type="Proteomes" id="UP000430670">
    <property type="component" value="Unassembled WGS sequence"/>
</dbReference>
<dbReference type="Gene3D" id="3.60.21.10">
    <property type="match status" value="1"/>
</dbReference>